<protein>
    <submittedName>
        <fullName evidence="1">Uncharacterized protein</fullName>
    </submittedName>
</protein>
<sequence>MPPPPPPKPRMGCTHTPSFGFAAPFPPPFAPYPSTRSPPSRCHSPLAIWVPPPVPPPNWVLRKEEKEK</sequence>
<proteinExistence type="predicted"/>
<dbReference type="Proteomes" id="UP001187192">
    <property type="component" value="Unassembled WGS sequence"/>
</dbReference>
<accession>A0AA88A7U2</accession>
<organism evidence="1 2">
    <name type="scientific">Ficus carica</name>
    <name type="common">Common fig</name>
    <dbReference type="NCBI Taxonomy" id="3494"/>
    <lineage>
        <taxon>Eukaryota</taxon>
        <taxon>Viridiplantae</taxon>
        <taxon>Streptophyta</taxon>
        <taxon>Embryophyta</taxon>
        <taxon>Tracheophyta</taxon>
        <taxon>Spermatophyta</taxon>
        <taxon>Magnoliopsida</taxon>
        <taxon>eudicotyledons</taxon>
        <taxon>Gunneridae</taxon>
        <taxon>Pentapetalae</taxon>
        <taxon>rosids</taxon>
        <taxon>fabids</taxon>
        <taxon>Rosales</taxon>
        <taxon>Moraceae</taxon>
        <taxon>Ficeae</taxon>
        <taxon>Ficus</taxon>
    </lineage>
</organism>
<comment type="caution">
    <text evidence="1">The sequence shown here is derived from an EMBL/GenBank/DDBJ whole genome shotgun (WGS) entry which is preliminary data.</text>
</comment>
<reference evidence="1" key="1">
    <citation type="submission" date="2023-07" db="EMBL/GenBank/DDBJ databases">
        <title>draft genome sequence of fig (Ficus carica).</title>
        <authorList>
            <person name="Takahashi T."/>
            <person name="Nishimura K."/>
        </authorList>
    </citation>
    <scope>NUCLEOTIDE SEQUENCE</scope>
</reference>
<gene>
    <name evidence="1" type="ORF">TIFTF001_009972</name>
</gene>
<dbReference type="EMBL" id="BTGU01000011">
    <property type="protein sequence ID" value="GMN40738.1"/>
    <property type="molecule type" value="Genomic_DNA"/>
</dbReference>
<evidence type="ECO:0000313" key="2">
    <source>
        <dbReference type="Proteomes" id="UP001187192"/>
    </source>
</evidence>
<dbReference type="AlphaFoldDB" id="A0AA88A7U2"/>
<name>A0AA88A7U2_FICCA</name>
<keyword evidence="2" id="KW-1185">Reference proteome</keyword>
<evidence type="ECO:0000313" key="1">
    <source>
        <dbReference type="EMBL" id="GMN40738.1"/>
    </source>
</evidence>